<name>A0AAD4N5B2_9BILA</name>
<dbReference type="Pfam" id="PF07245">
    <property type="entry name" value="Phlebovirus_G2"/>
    <property type="match status" value="1"/>
</dbReference>
<dbReference type="PANTHER" id="PTHR47331">
    <property type="entry name" value="PHD-TYPE DOMAIN-CONTAINING PROTEIN"/>
    <property type="match status" value="1"/>
</dbReference>
<feature type="compositionally biased region" description="Basic and acidic residues" evidence="2">
    <location>
        <begin position="798"/>
        <end position="814"/>
    </location>
</feature>
<feature type="transmembrane region" description="Helical" evidence="3">
    <location>
        <begin position="1353"/>
        <end position="1374"/>
    </location>
</feature>
<dbReference type="PANTHER" id="PTHR47331:SF1">
    <property type="entry name" value="GAG-LIKE PROTEIN"/>
    <property type="match status" value="1"/>
</dbReference>
<feature type="compositionally biased region" description="Pro residues" evidence="2">
    <location>
        <begin position="1520"/>
        <end position="1531"/>
    </location>
</feature>
<feature type="region of interest" description="Disordered" evidence="2">
    <location>
        <begin position="1560"/>
        <end position="1735"/>
    </location>
</feature>
<protein>
    <submittedName>
        <fullName evidence="8">Phlebovirus glycoprotein g2 domain-containing protein</fullName>
    </submittedName>
</protein>
<dbReference type="Gene3D" id="1.10.340.70">
    <property type="match status" value="1"/>
</dbReference>
<feature type="region of interest" description="Disordered" evidence="2">
    <location>
        <begin position="1820"/>
        <end position="1851"/>
    </location>
</feature>
<feature type="region of interest" description="Disordered" evidence="2">
    <location>
        <begin position="798"/>
        <end position="822"/>
    </location>
</feature>
<feature type="coiled-coil region" evidence="1">
    <location>
        <begin position="1421"/>
        <end position="1448"/>
    </location>
</feature>
<dbReference type="Gene3D" id="2.60.98.50">
    <property type="match status" value="1"/>
</dbReference>
<dbReference type="Pfam" id="PF05380">
    <property type="entry name" value="Peptidase_A17"/>
    <property type="match status" value="1"/>
</dbReference>
<evidence type="ECO:0000259" key="7">
    <source>
        <dbReference type="Pfam" id="PF18701"/>
    </source>
</evidence>
<keyword evidence="1" id="KW-0175">Coiled coil</keyword>
<feature type="domain" description="Phlebovirus glycoprotein G2 fusion" evidence="4">
    <location>
        <begin position="864"/>
        <end position="1171"/>
    </location>
</feature>
<evidence type="ECO:0000259" key="6">
    <source>
        <dbReference type="Pfam" id="PF17921"/>
    </source>
</evidence>
<evidence type="ECO:0000256" key="3">
    <source>
        <dbReference type="SAM" id="Phobius"/>
    </source>
</evidence>
<dbReference type="InterPro" id="IPR041670">
    <property type="entry name" value="Znf-CCHC_6"/>
</dbReference>
<feature type="transmembrane region" description="Helical" evidence="3">
    <location>
        <begin position="1323"/>
        <end position="1341"/>
    </location>
</feature>
<keyword evidence="3" id="KW-0812">Transmembrane</keyword>
<feature type="compositionally biased region" description="Basic and acidic residues" evidence="2">
    <location>
        <begin position="1702"/>
        <end position="1731"/>
    </location>
</feature>
<feature type="region of interest" description="Disordered" evidence="2">
    <location>
        <begin position="1499"/>
        <end position="1540"/>
    </location>
</feature>
<feature type="compositionally biased region" description="Basic and acidic residues" evidence="2">
    <location>
        <begin position="1623"/>
        <end position="1674"/>
    </location>
</feature>
<dbReference type="EMBL" id="JAKKPZ010000011">
    <property type="protein sequence ID" value="KAI1715519.1"/>
    <property type="molecule type" value="Genomic_DNA"/>
</dbReference>
<feature type="compositionally biased region" description="Basic and acidic residues" evidence="2">
    <location>
        <begin position="1576"/>
        <end position="1616"/>
    </location>
</feature>
<reference evidence="8" key="1">
    <citation type="submission" date="2022-01" db="EMBL/GenBank/DDBJ databases">
        <title>Genome Sequence Resource for Two Populations of Ditylenchus destructor, the Migratory Endoparasitic Phytonematode.</title>
        <authorList>
            <person name="Zhang H."/>
            <person name="Lin R."/>
            <person name="Xie B."/>
        </authorList>
    </citation>
    <scope>NUCLEOTIDE SEQUENCE</scope>
    <source>
        <strain evidence="8">BazhouSP</strain>
    </source>
</reference>
<dbReference type="Proteomes" id="UP001201812">
    <property type="component" value="Unassembled WGS sequence"/>
</dbReference>
<dbReference type="Pfam" id="PF17921">
    <property type="entry name" value="Integrase_H2C2"/>
    <property type="match status" value="1"/>
</dbReference>
<evidence type="ECO:0000313" key="8">
    <source>
        <dbReference type="EMBL" id="KAI1715519.1"/>
    </source>
</evidence>
<proteinExistence type="predicted"/>
<evidence type="ECO:0000256" key="2">
    <source>
        <dbReference type="SAM" id="MobiDB-lite"/>
    </source>
</evidence>
<dbReference type="InterPro" id="IPR008042">
    <property type="entry name" value="Retrotrans_Pao"/>
</dbReference>
<keyword evidence="9" id="KW-1185">Reference proteome</keyword>
<organism evidence="8 9">
    <name type="scientific">Ditylenchus destructor</name>
    <dbReference type="NCBI Taxonomy" id="166010"/>
    <lineage>
        <taxon>Eukaryota</taxon>
        <taxon>Metazoa</taxon>
        <taxon>Ecdysozoa</taxon>
        <taxon>Nematoda</taxon>
        <taxon>Chromadorea</taxon>
        <taxon>Rhabditida</taxon>
        <taxon>Tylenchina</taxon>
        <taxon>Tylenchomorpha</taxon>
        <taxon>Sphaerularioidea</taxon>
        <taxon>Anguinidae</taxon>
        <taxon>Anguininae</taxon>
        <taxon>Ditylenchus</taxon>
    </lineage>
</organism>
<accession>A0AAD4N5B2</accession>
<gene>
    <name evidence="8" type="ORF">DdX_07837</name>
</gene>
<dbReference type="Gene3D" id="2.60.40.3770">
    <property type="match status" value="1"/>
</dbReference>
<evidence type="ECO:0000313" key="9">
    <source>
        <dbReference type="Proteomes" id="UP001201812"/>
    </source>
</evidence>
<dbReference type="Pfam" id="PF18701">
    <property type="entry name" value="DUF5641"/>
    <property type="match status" value="1"/>
</dbReference>
<dbReference type="Pfam" id="PF15288">
    <property type="entry name" value="zf-CCHC_6"/>
    <property type="match status" value="1"/>
</dbReference>
<dbReference type="InterPro" id="IPR041588">
    <property type="entry name" value="Integrase_H2C2"/>
</dbReference>
<feature type="domain" description="Integrase zinc-binding" evidence="6">
    <location>
        <begin position="372"/>
        <end position="421"/>
    </location>
</feature>
<dbReference type="InterPro" id="IPR040676">
    <property type="entry name" value="DUF5641"/>
</dbReference>
<comment type="caution">
    <text evidence="8">The sequence shown here is derived from an EMBL/GenBank/DDBJ whole genome shotgun (WGS) entry which is preliminary data.</text>
</comment>
<dbReference type="InterPro" id="IPR009878">
    <property type="entry name" value="Phlebovirus_G2_fusion"/>
</dbReference>
<feature type="domain" description="DUF5641" evidence="7">
    <location>
        <begin position="482"/>
        <end position="579"/>
    </location>
</feature>
<feature type="transmembrane region" description="Helical" evidence="3">
    <location>
        <begin position="615"/>
        <end position="636"/>
    </location>
</feature>
<evidence type="ECO:0000256" key="1">
    <source>
        <dbReference type="SAM" id="Coils"/>
    </source>
</evidence>
<feature type="transmembrane region" description="Helical" evidence="3">
    <location>
        <begin position="738"/>
        <end position="759"/>
    </location>
</feature>
<sequence length="1851" mass="210766">MNSAVYKIRIHLEDGKEQEVMLNGTQKITTGLKTTSVTNETKREWIQKLANLKSSTKEPDILIGMSDFWEFVDRVEQISLPQSGAKIHMIHTKIGPLICGQTQAKLMRNSINSSVIVCPISVKDEEVRQFWNLESIGVYDNPEDKDNRIPWNVGEDKLIVKFMPKQIFEQKRPTKRSVLQDLAGTFDPLGLVTPATLPAKLFFQKLWNMSDKKELSVNEQWWHGPHWLSQNEENWPQILEVKPPEEPEITVTETLSCALNSEEPIMKAERFSSWTRMQRAMAYALRYLARRATTTGFLQNFRNEGPLTAEEIKSAKLILLKNHQKSSEITQEKFKNWKLYEENGLLKIQSRLANSELSDEAKNPIFLYPKARITELIIMKCHAEVHHAGVEATVTRFLREYWTLHARQEVRSALRTCAVCKIIRGKPFALPRMPPLPRERTEKSPIDFLAPFKTITLEGPNPEEGEDWLPKRLTRDKVLEVWRNTTDRLGKFWDRWKNEYLVLLRDKLHAEHKGTRWQHYREPKLNEIVLVEEDYLPRNMWKLGKIVELKDSSGAVRAAKVLMPNKNVLTRPINRLYTLEIEGKDEKSTKETKNPEEEKRKTYNLRDRNRIKKTAFYTIISLVMCLAVAQAAPTAMKCNDCQMKCSNRGVKLILPKYIDKAEICCEEQDCYPYQGKEEITVTLSDSALINEYTCEAKLWQKTEVKEKLRIKCAAKNECDLINCYVCSKRLQNPECRPNVTTIIYGVGITVAFCVLYSLMKIVWELISKMFYCLRFACCLCQVMYTLCNRKKQKSHTANKEEKEGLLGTSEEEKGSSCVEKGPKPQKSYFGFRFIRSSRNSLSGGKMAVAILAILYLMAGYTEGCAEIISLKAREEKCVKNQNGTICSLNEVTELTLLPTGQEACLLISDVKGEPMGTLKLKLDGIRIKCMPSIQSITRSYVAKIYGNHRCPRMGSCMNDYCSTVELNTQVEELKDYENYPGNNFCVDSCTTYDCETWCALPTPSCVFYRVYAMPLSDTIYEVFTCPDWVYEVKLDLKMEVNRTEETSEIIAAEGITTRWKEISVSPVAITRPPAPLFGQHFVSDGINAAMVTEFTTDLSCVNYTAANELKCSLNPKACQNCRDNSQKINCHCRDSNIEEIMENPSSRLPLEVGRYEMKNEGKEVFAESRHTPVQLVVKLEGLSLATLNHENTCKIKPLEITGCYRCDSGAKLTYECETDFGEALAIVRCAEASFTQTCDNSSKTYTASLHFNTAEVKTMCNVTCPKETTQFELEAVLQYVPKSVQMLSETQSKNNEEIGLFTCDICDIDLRHAMNFLFAWDRILIVVLVISVSSVILMLCLKYNPMIRIMRKGYRLLAIFAIMPLLGLQSMVLAHPVNGGNAIHQNDSLGTSIFPYNDVTQPKASFIPAVPDLLSTLQHIVMSKASKIRKLEAQLAALREEADSDSSDSSITSGNAPVDSRNFTVSDFVIDEAREDNGKRGKKRAHELKCSRCANFGHTSRSKRCPLNSAEKNRAEKPTRPLPPGKRPPGFPNEEEEEEIAVAALIENEEIVKTPCYEEAAENIPVGESNPIEKTLPTEKIEEQAFCEKSEEKAEENEKKRSEDSGEEKGEKRSGEEIVNTQKIEKNSAACREKVEKIDCVKEKSTEERDEMTAVEKREEKKMSKAENNEKAEPGKTPTRSGNESYDSEQKKFGESRGLSKSGDKTEREKSHQKSPKETEKTKESEKKKAALEAYHIPKLTSSWKERIKRSVESLPRNELFPQRNIPEDEEIRSFIKEEIERAVSREIDTSLGILKMELKQEMRKSRNDLADVLEACASSLRKKRDSSPGVHVSGTGRKRSPKRSSRPEYR</sequence>
<keyword evidence="3" id="KW-1133">Transmembrane helix</keyword>
<feature type="domain" description="Zinc knuckle" evidence="5">
    <location>
        <begin position="1488"/>
        <end position="1513"/>
    </location>
</feature>
<evidence type="ECO:0000259" key="5">
    <source>
        <dbReference type="Pfam" id="PF15288"/>
    </source>
</evidence>
<evidence type="ECO:0000259" key="4">
    <source>
        <dbReference type="Pfam" id="PF07245"/>
    </source>
</evidence>
<keyword evidence="3" id="KW-0472">Membrane</keyword>